<dbReference type="Proteomes" id="UP000051562">
    <property type="component" value="Unassembled WGS sequence"/>
</dbReference>
<dbReference type="Pfam" id="PF00356">
    <property type="entry name" value="LacI"/>
    <property type="match status" value="1"/>
</dbReference>
<dbReference type="Gene3D" id="1.10.260.40">
    <property type="entry name" value="lambda repressor-like DNA-binding domains"/>
    <property type="match status" value="1"/>
</dbReference>
<dbReference type="STRING" id="53254.SAMN05660750_01349"/>
<dbReference type="PROSITE" id="PS50932">
    <property type="entry name" value="HTH_LACI_2"/>
    <property type="match status" value="1"/>
</dbReference>
<evidence type="ECO:0000256" key="1">
    <source>
        <dbReference type="ARBA" id="ARBA00022491"/>
    </source>
</evidence>
<reference evidence="7 9" key="1">
    <citation type="submission" date="2015-10" db="EMBL/GenBank/DDBJ databases">
        <title>Draft genome of Bosea thiooxidans.</title>
        <authorList>
            <person name="Wang X."/>
        </authorList>
    </citation>
    <scope>NUCLEOTIDE SEQUENCE [LARGE SCALE GENOMIC DNA]</scope>
    <source>
        <strain evidence="7 9">CGMCC 9174</strain>
    </source>
</reference>
<keyword evidence="4" id="KW-0804">Transcription</keyword>
<dbReference type="Pfam" id="PF13377">
    <property type="entry name" value="Peripla_BP_3"/>
    <property type="match status" value="1"/>
</dbReference>
<gene>
    <name evidence="7" type="ORF">ARD30_02320</name>
    <name evidence="8" type="ORF">SAMN05660750_01349</name>
</gene>
<dbReference type="InterPro" id="IPR028082">
    <property type="entry name" value="Peripla_BP_I"/>
</dbReference>
<proteinExistence type="predicted"/>
<dbReference type="SUPFAM" id="SSF53822">
    <property type="entry name" value="Periplasmic binding protein-like I"/>
    <property type="match status" value="1"/>
</dbReference>
<dbReference type="Proteomes" id="UP000190130">
    <property type="component" value="Unassembled WGS sequence"/>
</dbReference>
<dbReference type="CDD" id="cd06267">
    <property type="entry name" value="PBP1_LacI_sugar_binding-like"/>
    <property type="match status" value="1"/>
</dbReference>
<dbReference type="AlphaFoldDB" id="A0A0Q3PPF4"/>
<reference evidence="8 10" key="2">
    <citation type="submission" date="2017-02" db="EMBL/GenBank/DDBJ databases">
        <authorList>
            <person name="Peterson S.W."/>
        </authorList>
    </citation>
    <scope>NUCLEOTIDE SEQUENCE [LARGE SCALE GENOMIC DNA]</scope>
    <source>
        <strain evidence="8 10">DSM 9653</strain>
    </source>
</reference>
<accession>A0A0Q3PPF4</accession>
<dbReference type="InterPro" id="IPR010982">
    <property type="entry name" value="Lambda_DNA-bd_dom_sf"/>
</dbReference>
<dbReference type="SUPFAM" id="SSF47413">
    <property type="entry name" value="lambda repressor-like DNA-binding domains"/>
    <property type="match status" value="1"/>
</dbReference>
<protein>
    <submittedName>
        <fullName evidence="8">LacI family transcriptional regulator</fullName>
    </submittedName>
</protein>
<dbReference type="OrthoDB" id="8433438at2"/>
<dbReference type="CDD" id="cd01392">
    <property type="entry name" value="HTH_LacI"/>
    <property type="match status" value="1"/>
</dbReference>
<feature type="region of interest" description="Disordered" evidence="5">
    <location>
        <begin position="337"/>
        <end position="364"/>
    </location>
</feature>
<evidence type="ECO:0000256" key="5">
    <source>
        <dbReference type="SAM" id="MobiDB-lite"/>
    </source>
</evidence>
<evidence type="ECO:0000259" key="6">
    <source>
        <dbReference type="PROSITE" id="PS50932"/>
    </source>
</evidence>
<sequence length="364" mass="39368">MDNGRVTIRDVAARAGVSIATVSNVFSGNKPVNADLRERVLKAAEELAYQVDRAASQLRSGQARVVGVLVPDLDDVFFTSLVSQLEVLAERDGYDILVASSRDDLGLEQSRLRTLLAWRPSGLIAVPCSDAVPEALRGEVGRLPIVFADRVPPEGSIVDTVAIDNREAGEIAARHLLAKGHRDILVAASSLAISPIRERVHGACDLIRSALDREPTVVELGSNADRGAATFRHWLERHKQPSAVIALTNVTTLSTLSALARLRIDIPDPVSVVGFDDYPWMSARKTGLTAIRQPIAEMAEAAWNRLRARMAGDRTPPTHSVMQTSLQARDSVRDLAAMAEHAGSRDPDPLPNPERPAASRKAVH</sequence>
<name>A0A0Q3PPF4_9HYPH</name>
<dbReference type="GO" id="GO:0003700">
    <property type="term" value="F:DNA-binding transcription factor activity"/>
    <property type="evidence" value="ECO:0007669"/>
    <property type="project" value="TreeGrafter"/>
</dbReference>
<dbReference type="EMBL" id="LMAR01000012">
    <property type="protein sequence ID" value="KQK31742.1"/>
    <property type="molecule type" value="Genomic_DNA"/>
</dbReference>
<dbReference type="Gene3D" id="3.40.50.2300">
    <property type="match status" value="2"/>
</dbReference>
<evidence type="ECO:0000313" key="8">
    <source>
        <dbReference type="EMBL" id="SKB57674.1"/>
    </source>
</evidence>
<keyword evidence="1" id="KW-0678">Repressor</keyword>
<dbReference type="PANTHER" id="PTHR30146:SF148">
    <property type="entry name" value="HTH-TYPE TRANSCRIPTIONAL REPRESSOR PURR-RELATED"/>
    <property type="match status" value="1"/>
</dbReference>
<dbReference type="GO" id="GO:0000976">
    <property type="term" value="F:transcription cis-regulatory region binding"/>
    <property type="evidence" value="ECO:0007669"/>
    <property type="project" value="TreeGrafter"/>
</dbReference>
<dbReference type="RefSeq" id="WP_055726945.1">
    <property type="nucleotide sequence ID" value="NZ_FUYX01000003.1"/>
</dbReference>
<keyword evidence="3" id="KW-0238">DNA-binding</keyword>
<feature type="domain" description="HTH lacI-type" evidence="6">
    <location>
        <begin position="6"/>
        <end position="60"/>
    </location>
</feature>
<keyword evidence="2" id="KW-0805">Transcription regulation</keyword>
<dbReference type="PANTHER" id="PTHR30146">
    <property type="entry name" value="LACI-RELATED TRANSCRIPTIONAL REPRESSOR"/>
    <property type="match status" value="1"/>
</dbReference>
<dbReference type="InterPro" id="IPR000843">
    <property type="entry name" value="HTH_LacI"/>
</dbReference>
<keyword evidence="9" id="KW-1185">Reference proteome</keyword>
<evidence type="ECO:0000313" key="9">
    <source>
        <dbReference type="Proteomes" id="UP000051562"/>
    </source>
</evidence>
<dbReference type="InterPro" id="IPR046335">
    <property type="entry name" value="LacI/GalR-like_sensor"/>
</dbReference>
<dbReference type="EMBL" id="FUYX01000003">
    <property type="protein sequence ID" value="SKB57674.1"/>
    <property type="molecule type" value="Genomic_DNA"/>
</dbReference>
<evidence type="ECO:0000313" key="10">
    <source>
        <dbReference type="Proteomes" id="UP000190130"/>
    </source>
</evidence>
<dbReference type="SMART" id="SM00354">
    <property type="entry name" value="HTH_LACI"/>
    <property type="match status" value="1"/>
</dbReference>
<evidence type="ECO:0000256" key="2">
    <source>
        <dbReference type="ARBA" id="ARBA00023015"/>
    </source>
</evidence>
<evidence type="ECO:0000256" key="4">
    <source>
        <dbReference type="ARBA" id="ARBA00023163"/>
    </source>
</evidence>
<evidence type="ECO:0000313" key="7">
    <source>
        <dbReference type="EMBL" id="KQK31742.1"/>
    </source>
</evidence>
<evidence type="ECO:0000256" key="3">
    <source>
        <dbReference type="ARBA" id="ARBA00023125"/>
    </source>
</evidence>
<organism evidence="7 9">
    <name type="scientific">Bosea thiooxidans</name>
    <dbReference type="NCBI Taxonomy" id="53254"/>
    <lineage>
        <taxon>Bacteria</taxon>
        <taxon>Pseudomonadati</taxon>
        <taxon>Pseudomonadota</taxon>
        <taxon>Alphaproteobacteria</taxon>
        <taxon>Hyphomicrobiales</taxon>
        <taxon>Boseaceae</taxon>
        <taxon>Bosea</taxon>
    </lineage>
</organism>